<keyword evidence="2" id="KW-0472">Membrane</keyword>
<name>A0A7X2H021_9NEIS</name>
<organism evidence="6 7">
    <name type="scientific">Neisseria brasiliensis</name>
    <dbReference type="NCBI Taxonomy" id="2666100"/>
    <lineage>
        <taxon>Bacteria</taxon>
        <taxon>Pseudomonadati</taxon>
        <taxon>Pseudomonadota</taxon>
        <taxon>Betaproteobacteria</taxon>
        <taxon>Neisseriales</taxon>
        <taxon>Neisseriaceae</taxon>
        <taxon>Neisseria</taxon>
    </lineage>
</organism>
<dbReference type="RefSeq" id="WP_095501691.1">
    <property type="nucleotide sequence ID" value="NZ_WJXO01000001.1"/>
</dbReference>
<comment type="caution">
    <text evidence="6">The sequence shown here is derived from an EMBL/GenBank/DDBJ whole genome shotgun (WGS) entry which is preliminary data.</text>
</comment>
<dbReference type="InterPro" id="IPR050093">
    <property type="entry name" value="ABC_SmlMolc_Importer"/>
</dbReference>
<dbReference type="InterPro" id="IPR027417">
    <property type="entry name" value="P-loop_NTPase"/>
</dbReference>
<dbReference type="PROSITE" id="PS50893">
    <property type="entry name" value="ABC_TRANSPORTER_2"/>
    <property type="match status" value="1"/>
</dbReference>
<gene>
    <name evidence="6" type="ORF">GJU80_10480</name>
</gene>
<keyword evidence="2" id="KW-1003">Cell membrane</keyword>
<accession>A0A7X2H021</accession>
<keyword evidence="4 6" id="KW-0067">ATP-binding</keyword>
<dbReference type="SMART" id="SM00382">
    <property type="entry name" value="AAA"/>
    <property type="match status" value="1"/>
</dbReference>
<protein>
    <submittedName>
        <fullName evidence="6">ATP-binding cassette domain-containing protein</fullName>
    </submittedName>
</protein>
<reference evidence="6" key="1">
    <citation type="journal article" name="Emerg. Infect. Dis.">
        <title>Two cases of a newly characterized neisseria species.</title>
        <authorList>
            <person name="Mustapha M."/>
            <person name="Lemos A.P.S."/>
            <person name="Harrison L.H."/>
            <person name="Vantyne D."/>
            <person name="Sacchi C.T."/>
        </authorList>
    </citation>
    <scope>NUCLEOTIDE SEQUENCE</scope>
    <source>
        <strain evidence="6">N.95.16</strain>
    </source>
</reference>
<dbReference type="InterPro" id="IPR003593">
    <property type="entry name" value="AAA+_ATPase"/>
</dbReference>
<dbReference type="PANTHER" id="PTHR42781">
    <property type="entry name" value="SPERMIDINE/PUTRESCINE IMPORT ATP-BINDING PROTEIN POTA"/>
    <property type="match status" value="1"/>
</dbReference>
<keyword evidence="1" id="KW-0813">Transport</keyword>
<dbReference type="GO" id="GO:0016887">
    <property type="term" value="F:ATP hydrolysis activity"/>
    <property type="evidence" value="ECO:0007669"/>
    <property type="project" value="InterPro"/>
</dbReference>
<proteinExistence type="predicted"/>
<evidence type="ECO:0000313" key="7">
    <source>
        <dbReference type="Proteomes" id="UP000486297"/>
    </source>
</evidence>
<dbReference type="Proteomes" id="UP000486297">
    <property type="component" value="Unassembled WGS sequence"/>
</dbReference>
<feature type="domain" description="ABC transporter" evidence="5">
    <location>
        <begin position="2"/>
        <end position="220"/>
    </location>
</feature>
<evidence type="ECO:0000256" key="1">
    <source>
        <dbReference type="ARBA" id="ARBA00022448"/>
    </source>
</evidence>
<dbReference type="Pfam" id="PF00005">
    <property type="entry name" value="ABC_tran"/>
    <property type="match status" value="1"/>
</dbReference>
<dbReference type="InterPro" id="IPR003439">
    <property type="entry name" value="ABC_transporter-like_ATP-bd"/>
</dbReference>
<evidence type="ECO:0000313" key="6">
    <source>
        <dbReference type="EMBL" id="MRN38887.1"/>
    </source>
</evidence>
<keyword evidence="3" id="KW-0547">Nucleotide-binding</keyword>
<dbReference type="EMBL" id="WJXO01000001">
    <property type="protein sequence ID" value="MRN38887.1"/>
    <property type="molecule type" value="Genomic_DNA"/>
</dbReference>
<dbReference type="Gene3D" id="3.40.50.300">
    <property type="entry name" value="P-loop containing nucleotide triphosphate hydrolases"/>
    <property type="match status" value="1"/>
</dbReference>
<evidence type="ECO:0000256" key="2">
    <source>
        <dbReference type="ARBA" id="ARBA00022475"/>
    </source>
</evidence>
<dbReference type="SUPFAM" id="SSF52540">
    <property type="entry name" value="P-loop containing nucleoside triphosphate hydrolases"/>
    <property type="match status" value="1"/>
</dbReference>
<dbReference type="GO" id="GO:0005524">
    <property type="term" value="F:ATP binding"/>
    <property type="evidence" value="ECO:0007669"/>
    <property type="project" value="UniProtKB-KW"/>
</dbReference>
<evidence type="ECO:0000256" key="4">
    <source>
        <dbReference type="ARBA" id="ARBA00022840"/>
    </source>
</evidence>
<evidence type="ECO:0000259" key="5">
    <source>
        <dbReference type="PROSITE" id="PS50893"/>
    </source>
</evidence>
<dbReference type="AlphaFoldDB" id="A0A7X2H021"/>
<evidence type="ECO:0000256" key="3">
    <source>
        <dbReference type="ARBA" id="ARBA00022741"/>
    </source>
</evidence>
<keyword evidence="7" id="KW-1185">Reference proteome</keyword>
<dbReference type="PANTHER" id="PTHR42781:SF4">
    <property type="entry name" value="SPERMIDINE_PUTRESCINE IMPORT ATP-BINDING PROTEIN POTA"/>
    <property type="match status" value="1"/>
</dbReference>
<sequence length="220" mass="24806">MLFDIELHKTLPSFALNVALKSEAQRIVILGASGSGKSLTLQLLSGLIQPDSGHILLNGETWWDERTKLNTQARKAGLLFQDYALFPHLTVAQNIDFGLKTGWRNPSKRPSEKAQYWLHLLELARIADHYPNQISGGQKQRTALARMLITEPKLLLLDEPFSALDAQLREHTRHEVLALQQAAGVPMILITHDRADAEALGQEIWHMENGVLELEKEYSY</sequence>